<dbReference type="EMBL" id="CAKOFQ010006949">
    <property type="protein sequence ID" value="CAH1983984.1"/>
    <property type="molecule type" value="Genomic_DNA"/>
</dbReference>
<reference evidence="1" key="1">
    <citation type="submission" date="2022-03" db="EMBL/GenBank/DDBJ databases">
        <authorList>
            <person name="Sayadi A."/>
        </authorList>
    </citation>
    <scope>NUCLEOTIDE SEQUENCE</scope>
</reference>
<evidence type="ECO:0000313" key="2">
    <source>
        <dbReference type="Proteomes" id="UP001152888"/>
    </source>
</evidence>
<evidence type="ECO:0000313" key="1">
    <source>
        <dbReference type="EMBL" id="CAH1983984.1"/>
    </source>
</evidence>
<organism evidence="1 2">
    <name type="scientific">Acanthoscelides obtectus</name>
    <name type="common">Bean weevil</name>
    <name type="synonym">Bruchus obtectus</name>
    <dbReference type="NCBI Taxonomy" id="200917"/>
    <lineage>
        <taxon>Eukaryota</taxon>
        <taxon>Metazoa</taxon>
        <taxon>Ecdysozoa</taxon>
        <taxon>Arthropoda</taxon>
        <taxon>Hexapoda</taxon>
        <taxon>Insecta</taxon>
        <taxon>Pterygota</taxon>
        <taxon>Neoptera</taxon>
        <taxon>Endopterygota</taxon>
        <taxon>Coleoptera</taxon>
        <taxon>Polyphaga</taxon>
        <taxon>Cucujiformia</taxon>
        <taxon>Chrysomeloidea</taxon>
        <taxon>Chrysomelidae</taxon>
        <taxon>Bruchinae</taxon>
        <taxon>Bruchini</taxon>
        <taxon>Acanthoscelides</taxon>
    </lineage>
</organism>
<name>A0A9P0PH84_ACAOB</name>
<protein>
    <submittedName>
        <fullName evidence="1">Uncharacterized protein</fullName>
    </submittedName>
</protein>
<sequence length="74" mass="8744">MLLMNLWQSSSSSSSSDEDIPTIRKTKVYRKRDYFNKFDLMTKLQDINVEAENLYNESIIRTRNVVFGKDDFLS</sequence>
<accession>A0A9P0PH84</accession>
<proteinExistence type="predicted"/>
<gene>
    <name evidence="1" type="ORF">ACAOBT_LOCUS15853</name>
</gene>
<comment type="caution">
    <text evidence="1">The sequence shown here is derived from an EMBL/GenBank/DDBJ whole genome shotgun (WGS) entry which is preliminary data.</text>
</comment>
<keyword evidence="2" id="KW-1185">Reference proteome</keyword>
<dbReference type="Proteomes" id="UP001152888">
    <property type="component" value="Unassembled WGS sequence"/>
</dbReference>
<dbReference type="AlphaFoldDB" id="A0A9P0PH84"/>